<sequence>MSDSNQNNVCEDGHAHRLHPDFSEGDVTFLSKDGVEFKVSGKPLAARSDVFKAMLQMPQADGVDKTGSDGLKESTNKDSNSHEPIHFDVKSTVLESFLAMLICPIPMMPATTFEETCEIYKMCYKYECANNITEMGRVRLAKEGKRHVLEVVRLASKPGHDDWHLGRLALEQLEDQDFIDIFTMDELRKLPSAWAGRILTTAYWGPRRGQFIDEECRLPRPATVLEYPGIGNWSELESEPR</sequence>
<dbReference type="EMBL" id="KI669496">
    <property type="protein sequence ID" value="OCF36168.1"/>
    <property type="molecule type" value="Genomic_DNA"/>
</dbReference>
<dbReference type="AlphaFoldDB" id="A0A1B9GYQ8"/>
<gene>
    <name evidence="2" type="ORF">I316_02040</name>
</gene>
<feature type="compositionally biased region" description="Basic and acidic residues" evidence="1">
    <location>
        <begin position="62"/>
        <end position="84"/>
    </location>
</feature>
<evidence type="ECO:0000313" key="2">
    <source>
        <dbReference type="EMBL" id="OCF36168.1"/>
    </source>
</evidence>
<name>A0A1B9GYQ8_9TREE</name>
<feature type="region of interest" description="Disordered" evidence="1">
    <location>
        <begin position="61"/>
        <end position="84"/>
    </location>
</feature>
<reference evidence="2 3" key="1">
    <citation type="submission" date="2013-07" db="EMBL/GenBank/DDBJ databases">
        <title>The Genome Sequence of Cryptococcus heveanensis BCC8398.</title>
        <authorList>
            <consortium name="The Broad Institute Genome Sequencing Platform"/>
            <person name="Cuomo C."/>
            <person name="Litvintseva A."/>
            <person name="Chen Y."/>
            <person name="Heitman J."/>
            <person name="Sun S."/>
            <person name="Springer D."/>
            <person name="Dromer F."/>
            <person name="Young S.K."/>
            <person name="Zeng Q."/>
            <person name="Gargeya S."/>
            <person name="Fitzgerald M."/>
            <person name="Abouelleil A."/>
            <person name="Alvarado L."/>
            <person name="Berlin A.M."/>
            <person name="Chapman S.B."/>
            <person name="Dewar J."/>
            <person name="Goldberg J."/>
            <person name="Griggs A."/>
            <person name="Gujja S."/>
            <person name="Hansen M."/>
            <person name="Howarth C."/>
            <person name="Imamovic A."/>
            <person name="Larimer J."/>
            <person name="McCowan C."/>
            <person name="Murphy C."/>
            <person name="Pearson M."/>
            <person name="Priest M."/>
            <person name="Roberts A."/>
            <person name="Saif S."/>
            <person name="Shea T."/>
            <person name="Sykes S."/>
            <person name="Wortman J."/>
            <person name="Nusbaum C."/>
            <person name="Birren B."/>
        </authorList>
    </citation>
    <scope>NUCLEOTIDE SEQUENCE [LARGE SCALE GENOMIC DNA]</scope>
    <source>
        <strain evidence="2 3">BCC8398</strain>
    </source>
</reference>
<organism evidence="2 3">
    <name type="scientific">Kwoniella heveanensis BCC8398</name>
    <dbReference type="NCBI Taxonomy" id="1296120"/>
    <lineage>
        <taxon>Eukaryota</taxon>
        <taxon>Fungi</taxon>
        <taxon>Dikarya</taxon>
        <taxon>Basidiomycota</taxon>
        <taxon>Agaricomycotina</taxon>
        <taxon>Tremellomycetes</taxon>
        <taxon>Tremellales</taxon>
        <taxon>Cryptococcaceae</taxon>
        <taxon>Kwoniella</taxon>
    </lineage>
</organism>
<dbReference type="InterPro" id="IPR011333">
    <property type="entry name" value="SKP1/BTB/POZ_sf"/>
</dbReference>
<keyword evidence="3" id="KW-1185">Reference proteome</keyword>
<dbReference type="Proteomes" id="UP000092666">
    <property type="component" value="Unassembled WGS sequence"/>
</dbReference>
<proteinExistence type="predicted"/>
<evidence type="ECO:0000256" key="1">
    <source>
        <dbReference type="SAM" id="MobiDB-lite"/>
    </source>
</evidence>
<evidence type="ECO:0000313" key="3">
    <source>
        <dbReference type="Proteomes" id="UP000092666"/>
    </source>
</evidence>
<dbReference type="Gene3D" id="3.30.710.10">
    <property type="entry name" value="Potassium Channel Kv1.1, Chain A"/>
    <property type="match status" value="1"/>
</dbReference>
<protein>
    <submittedName>
        <fullName evidence="2">Uncharacterized protein</fullName>
    </submittedName>
</protein>
<reference evidence="3" key="2">
    <citation type="submission" date="2013-12" db="EMBL/GenBank/DDBJ databases">
        <title>Evolution of pathogenesis and genome organization in the Tremellales.</title>
        <authorList>
            <person name="Cuomo C."/>
            <person name="Litvintseva A."/>
            <person name="Heitman J."/>
            <person name="Chen Y."/>
            <person name="Sun S."/>
            <person name="Springer D."/>
            <person name="Dromer F."/>
            <person name="Young S."/>
            <person name="Zeng Q."/>
            <person name="Chapman S."/>
            <person name="Gujja S."/>
            <person name="Saif S."/>
            <person name="Birren B."/>
        </authorList>
    </citation>
    <scope>NUCLEOTIDE SEQUENCE [LARGE SCALE GENOMIC DNA]</scope>
    <source>
        <strain evidence="3">BCC8398</strain>
    </source>
</reference>
<accession>A0A1B9GYQ8</accession>